<gene>
    <name evidence="1" type="ORF">JOF53_002366</name>
</gene>
<dbReference type="RefSeq" id="WP_086781272.1">
    <property type="nucleotide sequence ID" value="NZ_JAGIOO010000001.1"/>
</dbReference>
<evidence type="ECO:0000313" key="1">
    <source>
        <dbReference type="EMBL" id="MBP2473494.1"/>
    </source>
</evidence>
<name>A0ABS5AA79_9PSEU</name>
<dbReference type="EMBL" id="JAGIOO010000001">
    <property type="protein sequence ID" value="MBP2473494.1"/>
    <property type="molecule type" value="Genomic_DNA"/>
</dbReference>
<dbReference type="InterPro" id="IPR017853">
    <property type="entry name" value="GH"/>
</dbReference>
<keyword evidence="2" id="KW-1185">Reference proteome</keyword>
<dbReference type="SUPFAM" id="SSF51445">
    <property type="entry name" value="(Trans)glycosidases"/>
    <property type="match status" value="1"/>
</dbReference>
<proteinExistence type="predicted"/>
<protein>
    <recommendedName>
        <fullName evidence="3">Abortive infection protein</fullName>
    </recommendedName>
</protein>
<evidence type="ECO:0000313" key="2">
    <source>
        <dbReference type="Proteomes" id="UP001519363"/>
    </source>
</evidence>
<accession>A0ABS5AA79</accession>
<evidence type="ECO:0008006" key="3">
    <source>
        <dbReference type="Google" id="ProtNLM"/>
    </source>
</evidence>
<sequence length="331" mass="37749">MNRPVLVERGINYDVGTRYGRYLLSRRTWSPELVRRELLVIRDRLHCNAVTLFGGKTDRLLQAAETALELGLVTWVQPRLVDVEPPAVLAVLAEVAARLEPLRRRWPEVGLNLGCELSLFVGGSMPGNHLLTRAARLPQRWTQLPWFNHRLRRLLDRALSVARARFGGRITYSAGLWEEVDWTEFDFVGMNLYRSAENQRTYLDDLRALHKHGKPVLITEFGCATFRGAAVEGANGDEVVSWRFFGARPRPGTVRNETEQADYLAQLIELFRSERVHGAYVFEFVEELLRHSHKPHKDLDVASFGVVKVGADGTRTPKEAFHRLARAYGEK</sequence>
<organism evidence="1 2">
    <name type="scientific">Crossiella equi</name>
    <dbReference type="NCBI Taxonomy" id="130796"/>
    <lineage>
        <taxon>Bacteria</taxon>
        <taxon>Bacillati</taxon>
        <taxon>Actinomycetota</taxon>
        <taxon>Actinomycetes</taxon>
        <taxon>Pseudonocardiales</taxon>
        <taxon>Pseudonocardiaceae</taxon>
        <taxon>Crossiella</taxon>
    </lineage>
</organism>
<comment type="caution">
    <text evidence="1">The sequence shown here is derived from an EMBL/GenBank/DDBJ whole genome shotgun (WGS) entry which is preliminary data.</text>
</comment>
<reference evidence="1 2" key="1">
    <citation type="submission" date="2021-03" db="EMBL/GenBank/DDBJ databases">
        <title>Sequencing the genomes of 1000 actinobacteria strains.</title>
        <authorList>
            <person name="Klenk H.-P."/>
        </authorList>
    </citation>
    <scope>NUCLEOTIDE SEQUENCE [LARGE SCALE GENOMIC DNA]</scope>
    <source>
        <strain evidence="1 2">DSM 44580</strain>
    </source>
</reference>
<dbReference type="Proteomes" id="UP001519363">
    <property type="component" value="Unassembled WGS sequence"/>
</dbReference>
<dbReference type="Gene3D" id="3.20.20.80">
    <property type="entry name" value="Glycosidases"/>
    <property type="match status" value="1"/>
</dbReference>